<keyword evidence="8" id="KW-1185">Reference proteome</keyword>
<evidence type="ECO:0000256" key="1">
    <source>
        <dbReference type="ARBA" id="ARBA00004123"/>
    </source>
</evidence>
<keyword evidence="3" id="KW-0238">DNA-binding</keyword>
<dbReference type="GO" id="GO:0005634">
    <property type="term" value="C:nucleus"/>
    <property type="evidence" value="ECO:0007669"/>
    <property type="project" value="UniProtKB-SubCell"/>
</dbReference>
<evidence type="ECO:0000256" key="2">
    <source>
        <dbReference type="ARBA" id="ARBA00023015"/>
    </source>
</evidence>
<dbReference type="InterPro" id="IPR011598">
    <property type="entry name" value="bHLH_dom"/>
</dbReference>
<evidence type="ECO:0000256" key="4">
    <source>
        <dbReference type="ARBA" id="ARBA00023163"/>
    </source>
</evidence>
<accession>A0A2G9I2V9</accession>
<evidence type="ECO:0000313" key="8">
    <source>
        <dbReference type="Proteomes" id="UP000231279"/>
    </source>
</evidence>
<keyword evidence="5" id="KW-0539">Nucleus</keyword>
<comment type="caution">
    <text evidence="7">The sequence shown here is derived from an EMBL/GenBank/DDBJ whole genome shotgun (WGS) entry which is preliminary data.</text>
</comment>
<dbReference type="PANTHER" id="PTHR45914">
    <property type="entry name" value="TRANSCRIPTION FACTOR HEC3-RELATED"/>
    <property type="match status" value="1"/>
</dbReference>
<name>A0A2G9I2V9_9LAMI</name>
<organism evidence="7 8">
    <name type="scientific">Handroanthus impetiginosus</name>
    <dbReference type="NCBI Taxonomy" id="429701"/>
    <lineage>
        <taxon>Eukaryota</taxon>
        <taxon>Viridiplantae</taxon>
        <taxon>Streptophyta</taxon>
        <taxon>Embryophyta</taxon>
        <taxon>Tracheophyta</taxon>
        <taxon>Spermatophyta</taxon>
        <taxon>Magnoliopsida</taxon>
        <taxon>eudicotyledons</taxon>
        <taxon>Gunneridae</taxon>
        <taxon>Pentapetalae</taxon>
        <taxon>asterids</taxon>
        <taxon>lamiids</taxon>
        <taxon>Lamiales</taxon>
        <taxon>Bignoniaceae</taxon>
        <taxon>Crescentiina</taxon>
        <taxon>Tabebuia alliance</taxon>
        <taxon>Handroanthus</taxon>
    </lineage>
</organism>
<dbReference type="InterPro" id="IPR036638">
    <property type="entry name" value="HLH_DNA-bd_sf"/>
</dbReference>
<dbReference type="Gene3D" id="4.10.280.10">
    <property type="entry name" value="Helix-loop-helix DNA-binding domain"/>
    <property type="match status" value="1"/>
</dbReference>
<dbReference type="PANTHER" id="PTHR45914:SF24">
    <property type="entry name" value="BHLH DOMAIN-CONTAINING PROTEIN"/>
    <property type="match status" value="1"/>
</dbReference>
<dbReference type="STRING" id="429701.A0A2G9I2V9"/>
<proteinExistence type="predicted"/>
<dbReference type="SUPFAM" id="SSF47459">
    <property type="entry name" value="HLH, helix-loop-helix DNA-binding domain"/>
    <property type="match status" value="1"/>
</dbReference>
<sequence>MAMSSYYSNRDTSQYEFNSDISSLSQTETQLIPPELFINNFELSDPFCNNIDYLFETNDLFNSENFDSLFPDLSTPPYYNLNSTSQEFEPFHCPKRQKTTKTYEPFYSNFNVPEPDFINGLLDYEPELIIPPLPDLPTASPAYNKPPSGGSLSAQTIAARQRRRKISEKTQELGKLIPGGNRMNTAEMLQSAYKYIKFLQAQVEILQLMGSTYYKENETEELHGFLESRLVQEKLYSNEKCLVSWKLVEEVANDSQFIESKPQVASELRKLARTNPSH</sequence>
<feature type="domain" description="BHLH" evidence="6">
    <location>
        <begin position="150"/>
        <end position="199"/>
    </location>
</feature>
<evidence type="ECO:0000313" key="7">
    <source>
        <dbReference type="EMBL" id="PIN24097.1"/>
    </source>
</evidence>
<dbReference type="GO" id="GO:0046983">
    <property type="term" value="F:protein dimerization activity"/>
    <property type="evidence" value="ECO:0007669"/>
    <property type="project" value="InterPro"/>
</dbReference>
<dbReference type="GO" id="GO:0003677">
    <property type="term" value="F:DNA binding"/>
    <property type="evidence" value="ECO:0007669"/>
    <property type="project" value="UniProtKB-KW"/>
</dbReference>
<dbReference type="Pfam" id="PF00010">
    <property type="entry name" value="HLH"/>
    <property type="match status" value="1"/>
</dbReference>
<dbReference type="CDD" id="cd11393">
    <property type="entry name" value="bHLH_AtbHLH_like"/>
    <property type="match status" value="1"/>
</dbReference>
<gene>
    <name evidence="7" type="ORF">CDL12_03182</name>
</gene>
<keyword evidence="4" id="KW-0804">Transcription</keyword>
<dbReference type="GO" id="GO:0003700">
    <property type="term" value="F:DNA-binding transcription factor activity"/>
    <property type="evidence" value="ECO:0007669"/>
    <property type="project" value="InterPro"/>
</dbReference>
<dbReference type="AlphaFoldDB" id="A0A2G9I2V9"/>
<dbReference type="OrthoDB" id="1921534at2759"/>
<reference evidence="8" key="1">
    <citation type="journal article" date="2018" name="Gigascience">
        <title>Genome assembly of the Pink Ipe (Handroanthus impetiginosus, Bignoniaceae), a highly valued, ecologically keystone Neotropical timber forest tree.</title>
        <authorList>
            <person name="Silva-Junior O.B."/>
            <person name="Grattapaglia D."/>
            <person name="Novaes E."/>
            <person name="Collevatti R.G."/>
        </authorList>
    </citation>
    <scope>NUCLEOTIDE SEQUENCE [LARGE SCALE GENOMIC DNA]</scope>
    <source>
        <strain evidence="8">cv. UFG-1</strain>
    </source>
</reference>
<dbReference type="InterPro" id="IPR045239">
    <property type="entry name" value="bHLH95_bHLH"/>
</dbReference>
<comment type="subcellular location">
    <subcellularLocation>
        <location evidence="1">Nucleus</location>
    </subcellularLocation>
</comment>
<dbReference type="SMART" id="SM00353">
    <property type="entry name" value="HLH"/>
    <property type="match status" value="1"/>
</dbReference>
<keyword evidence="2" id="KW-0805">Transcription regulation</keyword>
<evidence type="ECO:0000256" key="3">
    <source>
        <dbReference type="ARBA" id="ARBA00023125"/>
    </source>
</evidence>
<dbReference type="PROSITE" id="PS50888">
    <property type="entry name" value="BHLH"/>
    <property type="match status" value="1"/>
</dbReference>
<evidence type="ECO:0000256" key="5">
    <source>
        <dbReference type="ARBA" id="ARBA00023242"/>
    </source>
</evidence>
<evidence type="ECO:0000259" key="6">
    <source>
        <dbReference type="PROSITE" id="PS50888"/>
    </source>
</evidence>
<protein>
    <recommendedName>
        <fullName evidence="6">BHLH domain-containing protein</fullName>
    </recommendedName>
</protein>
<dbReference type="InterPro" id="IPR045843">
    <property type="entry name" value="IND-like"/>
</dbReference>
<dbReference type="Proteomes" id="UP000231279">
    <property type="component" value="Unassembled WGS sequence"/>
</dbReference>
<dbReference type="EMBL" id="NKXS01000464">
    <property type="protein sequence ID" value="PIN24097.1"/>
    <property type="molecule type" value="Genomic_DNA"/>
</dbReference>